<evidence type="ECO:0000256" key="1">
    <source>
        <dbReference type="ARBA" id="ARBA00022714"/>
    </source>
</evidence>
<sequence>MHDVTLVVNGVPRHARVPARRLLSDFLRHDIGLTGTHVGCEHGVCGACTVLLDGRPVRACLTFAVSVAGHEVTTVEGLADGDRLSPVQRAFAECHGLQCGFCTPGFLTTVTAFLRENPAPADDEVVEAVAGNLCRCTGYQNIVKSVHRAAELMAEEGP</sequence>
<dbReference type="FunFam" id="3.10.20.30:FF:000020">
    <property type="entry name" value="Xanthine dehydrogenase iron-sulfur subunit"/>
    <property type="match status" value="1"/>
</dbReference>
<keyword evidence="1" id="KW-0001">2Fe-2S</keyword>
<dbReference type="GO" id="GO:0051537">
    <property type="term" value="F:2 iron, 2 sulfur cluster binding"/>
    <property type="evidence" value="ECO:0007669"/>
    <property type="project" value="UniProtKB-KW"/>
</dbReference>
<keyword evidence="9" id="KW-1185">Reference proteome</keyword>
<dbReference type="SUPFAM" id="SSF47741">
    <property type="entry name" value="CO dehydrogenase ISP C-domain like"/>
    <property type="match status" value="1"/>
</dbReference>
<dbReference type="CDD" id="cd00207">
    <property type="entry name" value="fer2"/>
    <property type="match status" value="1"/>
</dbReference>
<dbReference type="InterPro" id="IPR006058">
    <property type="entry name" value="2Fe2S_fd_BS"/>
</dbReference>
<evidence type="ECO:0000313" key="8">
    <source>
        <dbReference type="EMBL" id="NAS21717.1"/>
    </source>
</evidence>
<name>A0A7C9NZF9_9ACTN</name>
<evidence type="ECO:0000256" key="2">
    <source>
        <dbReference type="ARBA" id="ARBA00022723"/>
    </source>
</evidence>
<proteinExistence type="predicted"/>
<keyword evidence="4" id="KW-0408">Iron</keyword>
<dbReference type="InterPro" id="IPR012675">
    <property type="entry name" value="Beta-grasp_dom_sf"/>
</dbReference>
<dbReference type="InterPro" id="IPR051452">
    <property type="entry name" value="Diverse_Oxidoreductases"/>
</dbReference>
<protein>
    <submittedName>
        <fullName evidence="8">2Fe-2S iron-sulfur cluster binding domain-containing protein</fullName>
    </submittedName>
</protein>
<reference evidence="8 9" key="1">
    <citation type="submission" date="2020-01" db="EMBL/GenBank/DDBJ databases">
        <title>Herbidospora sp. NEAU-GS84 nov., a novel actinomycete isolated from soil.</title>
        <authorList>
            <person name="Han L."/>
        </authorList>
    </citation>
    <scope>NUCLEOTIDE SEQUENCE [LARGE SCALE GENOMIC DNA]</scope>
    <source>
        <strain evidence="8 9">NEAU-GS84</strain>
    </source>
</reference>
<dbReference type="AlphaFoldDB" id="A0A7C9NZF9"/>
<dbReference type="Gene3D" id="1.10.150.120">
    <property type="entry name" value="[2Fe-2S]-binding domain"/>
    <property type="match status" value="1"/>
</dbReference>
<keyword evidence="5" id="KW-0411">Iron-sulfur</keyword>
<comment type="caution">
    <text evidence="8">The sequence shown here is derived from an EMBL/GenBank/DDBJ whole genome shotgun (WGS) entry which is preliminary data.</text>
</comment>
<dbReference type="EMBL" id="WXEW01000002">
    <property type="protein sequence ID" value="NAS21717.1"/>
    <property type="molecule type" value="Genomic_DNA"/>
</dbReference>
<evidence type="ECO:0000256" key="4">
    <source>
        <dbReference type="ARBA" id="ARBA00023004"/>
    </source>
</evidence>
<organism evidence="8 9">
    <name type="scientific">Herbidospora solisilvae</name>
    <dbReference type="NCBI Taxonomy" id="2696284"/>
    <lineage>
        <taxon>Bacteria</taxon>
        <taxon>Bacillati</taxon>
        <taxon>Actinomycetota</taxon>
        <taxon>Actinomycetes</taxon>
        <taxon>Streptosporangiales</taxon>
        <taxon>Streptosporangiaceae</taxon>
        <taxon>Herbidospora</taxon>
    </lineage>
</organism>
<dbReference type="InterPro" id="IPR036884">
    <property type="entry name" value="2Fe-2S-bd_dom_sf"/>
</dbReference>
<dbReference type="GO" id="GO:0016491">
    <property type="term" value="F:oxidoreductase activity"/>
    <property type="evidence" value="ECO:0007669"/>
    <property type="project" value="UniProtKB-KW"/>
</dbReference>
<dbReference type="FunFam" id="1.10.150.120:FF:000003">
    <property type="entry name" value="Carbon monoxide dehydrogenase, small subunit"/>
    <property type="match status" value="1"/>
</dbReference>
<evidence type="ECO:0000256" key="6">
    <source>
        <dbReference type="ARBA" id="ARBA00060707"/>
    </source>
</evidence>
<dbReference type="RefSeq" id="WP_161479125.1">
    <property type="nucleotide sequence ID" value="NZ_WXEW01000002.1"/>
</dbReference>
<dbReference type="SUPFAM" id="SSF54292">
    <property type="entry name" value="2Fe-2S ferredoxin-like"/>
    <property type="match status" value="1"/>
</dbReference>
<keyword evidence="2" id="KW-0479">Metal-binding</keyword>
<accession>A0A7C9NZF9</accession>
<dbReference type="PANTHER" id="PTHR44379:SF5">
    <property type="entry name" value="OXIDOREDUCTASE WITH IRON-SULFUR SUBUNIT"/>
    <property type="match status" value="1"/>
</dbReference>
<dbReference type="Gene3D" id="3.10.20.30">
    <property type="match status" value="1"/>
</dbReference>
<dbReference type="PROSITE" id="PS51085">
    <property type="entry name" value="2FE2S_FER_2"/>
    <property type="match status" value="1"/>
</dbReference>
<evidence type="ECO:0000256" key="3">
    <source>
        <dbReference type="ARBA" id="ARBA00023002"/>
    </source>
</evidence>
<dbReference type="PANTHER" id="PTHR44379">
    <property type="entry name" value="OXIDOREDUCTASE WITH IRON-SULFUR SUBUNIT"/>
    <property type="match status" value="1"/>
</dbReference>
<gene>
    <name evidence="8" type="ORF">GT755_08465</name>
</gene>
<feature type="domain" description="2Fe-2S ferredoxin-type" evidence="7">
    <location>
        <begin position="2"/>
        <end position="78"/>
    </location>
</feature>
<dbReference type="Proteomes" id="UP000479526">
    <property type="component" value="Unassembled WGS sequence"/>
</dbReference>
<evidence type="ECO:0000313" key="9">
    <source>
        <dbReference type="Proteomes" id="UP000479526"/>
    </source>
</evidence>
<dbReference type="Pfam" id="PF01799">
    <property type="entry name" value="Fer2_2"/>
    <property type="match status" value="1"/>
</dbReference>
<dbReference type="PROSITE" id="PS00197">
    <property type="entry name" value="2FE2S_FER_1"/>
    <property type="match status" value="1"/>
</dbReference>
<evidence type="ECO:0000256" key="5">
    <source>
        <dbReference type="ARBA" id="ARBA00023014"/>
    </source>
</evidence>
<comment type="pathway">
    <text evidence="6">Alkaloid degradation; nicotine degradation.</text>
</comment>
<dbReference type="InterPro" id="IPR001041">
    <property type="entry name" value="2Fe-2S_ferredoxin-type"/>
</dbReference>
<dbReference type="GO" id="GO:0046872">
    <property type="term" value="F:metal ion binding"/>
    <property type="evidence" value="ECO:0007669"/>
    <property type="project" value="UniProtKB-KW"/>
</dbReference>
<dbReference type="InterPro" id="IPR036010">
    <property type="entry name" value="2Fe-2S_ferredoxin-like_sf"/>
</dbReference>
<evidence type="ECO:0000259" key="7">
    <source>
        <dbReference type="PROSITE" id="PS51085"/>
    </source>
</evidence>
<keyword evidence="3" id="KW-0560">Oxidoreductase</keyword>
<dbReference type="Pfam" id="PF00111">
    <property type="entry name" value="Fer2"/>
    <property type="match status" value="1"/>
</dbReference>
<dbReference type="InterPro" id="IPR002888">
    <property type="entry name" value="2Fe-2S-bd"/>
</dbReference>